<keyword evidence="4" id="KW-1185">Reference proteome</keyword>
<dbReference type="VEuPathDB" id="FungiDB:MFRU_006g03710"/>
<feature type="region of interest" description="Disordered" evidence="1">
    <location>
        <begin position="126"/>
        <end position="173"/>
    </location>
</feature>
<dbReference type="EMBL" id="VICG01000013">
    <property type="protein sequence ID" value="KAA8565843.1"/>
    <property type="molecule type" value="Genomic_DNA"/>
</dbReference>
<evidence type="ECO:0008006" key="5">
    <source>
        <dbReference type="Google" id="ProtNLM"/>
    </source>
</evidence>
<evidence type="ECO:0000313" key="3">
    <source>
        <dbReference type="EMBL" id="KAA8565843.1"/>
    </source>
</evidence>
<proteinExistence type="predicted"/>
<dbReference type="Proteomes" id="UP000322873">
    <property type="component" value="Unassembled WGS sequence"/>
</dbReference>
<name>A0A5M9JBU7_MONFR</name>
<sequence length="282" mass="30497">MAQVWTFETPISVNATFPVNLTWNPRTFNTVDYGNFLLNLWLLREDAQGDTVVSVHLPHLLACDHKVYNYSVLWTPTLDDIDFNVPQAGTHQLAWEQSKNNPDLNPLNTSFEGYSRGFNVKAPVSSGSSSIPTATETSASNSSATSSTLITSSTSTPQESSTSKSTSSSSGKVTPTVIGLVIGLLILLVLFICTAFWGVQRYRRVQNKALNPDTVPPGCNLSPKSQISHSSPPNSQPLSPGELEGYQQRDQTPAELPATRGMAEVSSTLFIHTSETSNGYSG</sequence>
<evidence type="ECO:0000256" key="1">
    <source>
        <dbReference type="SAM" id="MobiDB-lite"/>
    </source>
</evidence>
<feature type="transmembrane region" description="Helical" evidence="2">
    <location>
        <begin position="177"/>
        <end position="199"/>
    </location>
</feature>
<organism evidence="3 4">
    <name type="scientific">Monilinia fructicola</name>
    <name type="common">Brown rot fungus</name>
    <name type="synonym">Ciboria fructicola</name>
    <dbReference type="NCBI Taxonomy" id="38448"/>
    <lineage>
        <taxon>Eukaryota</taxon>
        <taxon>Fungi</taxon>
        <taxon>Dikarya</taxon>
        <taxon>Ascomycota</taxon>
        <taxon>Pezizomycotina</taxon>
        <taxon>Leotiomycetes</taxon>
        <taxon>Helotiales</taxon>
        <taxon>Sclerotiniaceae</taxon>
        <taxon>Monilinia</taxon>
    </lineage>
</organism>
<keyword evidence="2" id="KW-1133">Transmembrane helix</keyword>
<keyword evidence="2" id="KW-0812">Transmembrane</keyword>
<feature type="compositionally biased region" description="Polar residues" evidence="1">
    <location>
        <begin position="222"/>
        <end position="238"/>
    </location>
</feature>
<accession>A0A5M9JBU7</accession>
<dbReference type="AlphaFoldDB" id="A0A5M9JBU7"/>
<evidence type="ECO:0000256" key="2">
    <source>
        <dbReference type="SAM" id="Phobius"/>
    </source>
</evidence>
<gene>
    <name evidence="3" type="ORF">EYC84_009663</name>
</gene>
<reference evidence="3 4" key="1">
    <citation type="submission" date="2019-06" db="EMBL/GenBank/DDBJ databases">
        <title>Genome Sequence of the Brown Rot Fungal Pathogen Monilinia fructicola.</title>
        <authorList>
            <person name="De Miccolis Angelini R.M."/>
            <person name="Landi L."/>
            <person name="Abate D."/>
            <person name="Pollastro S."/>
            <person name="Romanazzi G."/>
            <person name="Faretra F."/>
        </authorList>
    </citation>
    <scope>NUCLEOTIDE SEQUENCE [LARGE SCALE GENOMIC DNA]</scope>
    <source>
        <strain evidence="3 4">Mfrc123</strain>
    </source>
</reference>
<feature type="compositionally biased region" description="Low complexity" evidence="1">
    <location>
        <begin position="133"/>
        <end position="170"/>
    </location>
</feature>
<evidence type="ECO:0000313" key="4">
    <source>
        <dbReference type="Proteomes" id="UP000322873"/>
    </source>
</evidence>
<keyword evidence="2" id="KW-0472">Membrane</keyword>
<protein>
    <recommendedName>
        <fullName evidence="5">Mid2 domain-containing protein</fullName>
    </recommendedName>
</protein>
<comment type="caution">
    <text evidence="3">The sequence shown here is derived from an EMBL/GenBank/DDBJ whole genome shotgun (WGS) entry which is preliminary data.</text>
</comment>
<feature type="region of interest" description="Disordered" evidence="1">
    <location>
        <begin position="209"/>
        <end position="259"/>
    </location>
</feature>